<dbReference type="RefSeq" id="WP_074789623.1">
    <property type="nucleotide sequence ID" value="NZ_FNZX01000005.1"/>
</dbReference>
<dbReference type="EMBL" id="FNZX01000005">
    <property type="protein sequence ID" value="SEK43900.1"/>
    <property type="molecule type" value="Genomic_DNA"/>
</dbReference>
<evidence type="ECO:0000313" key="1">
    <source>
        <dbReference type="EMBL" id="SEK43900.1"/>
    </source>
</evidence>
<dbReference type="AlphaFoldDB" id="A0A1H7H4L7"/>
<dbReference type="Proteomes" id="UP000182321">
    <property type="component" value="Unassembled WGS sequence"/>
</dbReference>
<dbReference type="Gene3D" id="3.90.550.10">
    <property type="entry name" value="Spore Coat Polysaccharide Biosynthesis Protein SpsA, Chain A"/>
    <property type="match status" value="1"/>
</dbReference>
<evidence type="ECO:0008006" key="3">
    <source>
        <dbReference type="Google" id="ProtNLM"/>
    </source>
</evidence>
<gene>
    <name evidence="1" type="ORF">SAMN02910377_00876</name>
</gene>
<protein>
    <recommendedName>
        <fullName evidence="3">Glycosyltransferase 2-like domain-containing protein</fullName>
    </recommendedName>
</protein>
<accession>A0A1H7H4L7</accession>
<evidence type="ECO:0000313" key="2">
    <source>
        <dbReference type="Proteomes" id="UP000182321"/>
    </source>
</evidence>
<organism evidence="1 2">
    <name type="scientific">Pseudobutyrivibrio ruminis</name>
    <dbReference type="NCBI Taxonomy" id="46206"/>
    <lineage>
        <taxon>Bacteria</taxon>
        <taxon>Bacillati</taxon>
        <taxon>Bacillota</taxon>
        <taxon>Clostridia</taxon>
        <taxon>Lachnospirales</taxon>
        <taxon>Lachnospiraceae</taxon>
        <taxon>Pseudobutyrivibrio</taxon>
    </lineage>
</organism>
<dbReference type="SUPFAM" id="SSF53448">
    <property type="entry name" value="Nucleotide-diphospho-sugar transferases"/>
    <property type="match status" value="1"/>
</dbReference>
<keyword evidence="2" id="KW-1185">Reference proteome</keyword>
<name>A0A1H7H4L7_9FIRM</name>
<proteinExistence type="predicted"/>
<reference evidence="2" key="1">
    <citation type="submission" date="2016-10" db="EMBL/GenBank/DDBJ databases">
        <authorList>
            <person name="Varghese N."/>
        </authorList>
    </citation>
    <scope>NUCLEOTIDE SEQUENCE [LARGE SCALE GENOMIC DNA]</scope>
    <source>
        <strain evidence="2">ACV-9</strain>
    </source>
</reference>
<sequence>MKAVLGTVIYKQAEVFLKDLLTSVDNQQDKDFDLLITNDNYTDEDLIRLNVINDQQDANQNLVQLNGKVNFLNLRPLGCTIAQTRIEMIKKAKALGYDLLVVCDADDTFVPTRIGAFKEAYQLDKSYAFYYNGLVTEDGKTVLENMPKTVDSARLISQSNFIGMGTTAINLHMLTDDFMATLSEGDCPVFDWYFFTRLLMDIGPGKLVDNADTIYRIHDSNQVGTSHNVEQEYQVKLTHYKNLAKRYPYFEHLYQDLQKLDIDSIDTSHDRNGYWWSNILMEDSYEI</sequence>
<dbReference type="InterPro" id="IPR029044">
    <property type="entry name" value="Nucleotide-diphossugar_trans"/>
</dbReference>